<keyword evidence="3" id="KW-1185">Reference proteome</keyword>
<gene>
    <name evidence="2" type="ORF">EST38_g11513</name>
</gene>
<dbReference type="SUPFAM" id="SSF50978">
    <property type="entry name" value="WD40 repeat-like"/>
    <property type="match status" value="1"/>
</dbReference>
<dbReference type="STRING" id="2316362.A0A4V1Q298"/>
<name>A0A4V1Q298_9AGAR</name>
<evidence type="ECO:0000313" key="3">
    <source>
        <dbReference type="Proteomes" id="UP000290288"/>
    </source>
</evidence>
<comment type="caution">
    <text evidence="2">The sequence shown here is derived from an EMBL/GenBank/DDBJ whole genome shotgun (WGS) entry which is preliminary data.</text>
</comment>
<evidence type="ECO:0000313" key="2">
    <source>
        <dbReference type="EMBL" id="RXW14338.1"/>
    </source>
</evidence>
<sequence length="324" mass="36394">MYTHVKSLEHHTDTVNCLSFTKDAWYLVSGDDSGLVVVTDMKDYGWFDRYHLKGTVTATLWIPDTPKLVVGLGNCELHFISLENKQAYTLNYAPAGYADLNDEWKHLIQINYLAYDDSHQWLAIAVRVSVIVVSVRNLQKGQFREKGTSAVDSKETLMVCSNLYDGFDVYNIKERQHVRSIRQEIPRALNVALPALFVHNESDFDLVILLGLANGQVTILSTIGSISSNLPHNNKIIQAIAYCQAANGSRIVATGSAEKGAETSVRIWIRPKPGAVSETVRRQLKDDFQRHLVSKSIETEPQQLRSSSDLRHQKTQPPSSRENT</sequence>
<dbReference type="AlphaFoldDB" id="A0A4V1Q298"/>
<dbReference type="InterPro" id="IPR001680">
    <property type="entry name" value="WD40_rpt"/>
</dbReference>
<dbReference type="EMBL" id="SDEE01000717">
    <property type="protein sequence ID" value="RXW14338.1"/>
    <property type="molecule type" value="Genomic_DNA"/>
</dbReference>
<accession>A0A4V1Q298</accession>
<protein>
    <submittedName>
        <fullName evidence="2">Uncharacterized protein</fullName>
    </submittedName>
</protein>
<feature type="region of interest" description="Disordered" evidence="1">
    <location>
        <begin position="292"/>
        <end position="324"/>
    </location>
</feature>
<organism evidence="2 3">
    <name type="scientific">Candolleomyces aberdarensis</name>
    <dbReference type="NCBI Taxonomy" id="2316362"/>
    <lineage>
        <taxon>Eukaryota</taxon>
        <taxon>Fungi</taxon>
        <taxon>Dikarya</taxon>
        <taxon>Basidiomycota</taxon>
        <taxon>Agaricomycotina</taxon>
        <taxon>Agaricomycetes</taxon>
        <taxon>Agaricomycetidae</taxon>
        <taxon>Agaricales</taxon>
        <taxon>Agaricineae</taxon>
        <taxon>Psathyrellaceae</taxon>
        <taxon>Candolleomyces</taxon>
    </lineage>
</organism>
<evidence type="ECO:0000256" key="1">
    <source>
        <dbReference type="SAM" id="MobiDB-lite"/>
    </source>
</evidence>
<feature type="compositionally biased region" description="Polar residues" evidence="1">
    <location>
        <begin position="315"/>
        <end position="324"/>
    </location>
</feature>
<dbReference type="Proteomes" id="UP000290288">
    <property type="component" value="Unassembled WGS sequence"/>
</dbReference>
<dbReference type="SMART" id="SM00320">
    <property type="entry name" value="WD40"/>
    <property type="match status" value="1"/>
</dbReference>
<dbReference type="InterPro" id="IPR036322">
    <property type="entry name" value="WD40_repeat_dom_sf"/>
</dbReference>
<dbReference type="Gene3D" id="2.130.10.10">
    <property type="entry name" value="YVTN repeat-like/Quinoprotein amine dehydrogenase"/>
    <property type="match status" value="1"/>
</dbReference>
<reference evidence="2 3" key="1">
    <citation type="submission" date="2019-01" db="EMBL/GenBank/DDBJ databases">
        <title>Draft genome sequence of Psathyrella aberdarensis IHI B618.</title>
        <authorList>
            <person name="Buettner E."/>
            <person name="Kellner H."/>
        </authorList>
    </citation>
    <scope>NUCLEOTIDE SEQUENCE [LARGE SCALE GENOMIC DNA]</scope>
    <source>
        <strain evidence="2 3">IHI B618</strain>
    </source>
</reference>
<dbReference type="OrthoDB" id="3238562at2759"/>
<dbReference type="InterPro" id="IPR015943">
    <property type="entry name" value="WD40/YVTN_repeat-like_dom_sf"/>
</dbReference>
<proteinExistence type="predicted"/>